<evidence type="ECO:0000313" key="3">
    <source>
        <dbReference type="Proteomes" id="UP000076962"/>
    </source>
</evidence>
<evidence type="ECO:0000259" key="1">
    <source>
        <dbReference type="Pfam" id="PF13229"/>
    </source>
</evidence>
<organism evidence="2 3">
    <name type="scientific">Candidatus Thiomargarita nelsonii</name>
    <dbReference type="NCBI Taxonomy" id="1003181"/>
    <lineage>
        <taxon>Bacteria</taxon>
        <taxon>Pseudomonadati</taxon>
        <taxon>Pseudomonadota</taxon>
        <taxon>Gammaproteobacteria</taxon>
        <taxon>Thiotrichales</taxon>
        <taxon>Thiotrichaceae</taxon>
        <taxon>Thiomargarita</taxon>
    </lineage>
</organism>
<proteinExistence type="predicted"/>
<gene>
    <name evidence="2" type="ORF">THIOM_001229</name>
</gene>
<dbReference type="Pfam" id="PF13229">
    <property type="entry name" value="Beta_helix"/>
    <property type="match status" value="1"/>
</dbReference>
<dbReference type="AlphaFoldDB" id="A0A176S4V4"/>
<dbReference type="SUPFAM" id="SSF51126">
    <property type="entry name" value="Pectin lyase-like"/>
    <property type="match status" value="1"/>
</dbReference>
<dbReference type="Gene3D" id="2.160.20.10">
    <property type="entry name" value="Single-stranded right-handed beta-helix, Pectin lyase-like"/>
    <property type="match status" value="1"/>
</dbReference>
<protein>
    <submittedName>
        <fullName evidence="2">Copper amine oxidase domain protein</fullName>
    </submittedName>
</protein>
<feature type="non-terminal residue" evidence="2">
    <location>
        <position position="397"/>
    </location>
</feature>
<dbReference type="InterPro" id="IPR012334">
    <property type="entry name" value="Pectin_lyas_fold"/>
</dbReference>
<dbReference type="InterPro" id="IPR011050">
    <property type="entry name" value="Pectin_lyase_fold/virulence"/>
</dbReference>
<accession>A0A176S4V4</accession>
<dbReference type="InterPro" id="IPR039448">
    <property type="entry name" value="Beta_helix"/>
</dbReference>
<name>A0A176S4V4_9GAMM</name>
<keyword evidence="3" id="KW-1185">Reference proteome</keyword>
<evidence type="ECO:0000313" key="2">
    <source>
        <dbReference type="EMBL" id="OAD22948.1"/>
    </source>
</evidence>
<dbReference type="PATRIC" id="fig|1003181.4.peg.1750"/>
<reference evidence="2 3" key="1">
    <citation type="submission" date="2016-05" db="EMBL/GenBank/DDBJ databases">
        <title>Single-cell genome of chain-forming Candidatus Thiomargarita nelsonii and comparison to other large sulfur-oxidizing bacteria.</title>
        <authorList>
            <person name="Winkel M."/>
            <person name="Salman V."/>
            <person name="Woyke T."/>
            <person name="Schulz-Vogt H."/>
            <person name="Richter M."/>
            <person name="Flood B."/>
            <person name="Bailey J."/>
            <person name="Amann R."/>
            <person name="Mussmann M."/>
        </authorList>
    </citation>
    <scope>NUCLEOTIDE SEQUENCE [LARGE SCALE GENOMIC DNA]</scope>
    <source>
        <strain evidence="2 3">THI036</strain>
    </source>
</reference>
<dbReference type="Proteomes" id="UP000076962">
    <property type="component" value="Unassembled WGS sequence"/>
</dbReference>
<dbReference type="EMBL" id="LUTY01000642">
    <property type="protein sequence ID" value="OAD22948.1"/>
    <property type="molecule type" value="Genomic_DNA"/>
</dbReference>
<comment type="caution">
    <text evidence="2">The sequence shown here is derived from an EMBL/GenBank/DDBJ whole genome shotgun (WGS) entry which is preliminary data.</text>
</comment>
<feature type="domain" description="Right handed beta helix" evidence="1">
    <location>
        <begin position="261"/>
        <end position="395"/>
    </location>
</feature>
<feature type="non-terminal residue" evidence="2">
    <location>
        <position position="1"/>
    </location>
</feature>
<sequence>TATNVERASRGRQVPWVSSSLTGKDFCFTPCSKPTFVPQQPPVDVSRLLRMCERHYKANRLTTGRGGTALACYEEVLKKDPMNEKALAGLEKIEARYISWIKRALDSGQTERAKRYLASLRKVNPESPQLAELEIKAEELLKPSSFNIVKVNNVREFLEAIAPNTTIELKKGIYNISHAIDVKNKYIKWENPYDGYQPIIGPVENLTIKAENGTKILIEPRYAFVMSFENSRNILIQNVILGHTVGGTCDGGVLRFSKSDDIKIEKSILFGSGTEGLVLEEVNNFEFRNSTIRDCTDDLMTIKDSKNVLFENCTLKDTGQFDLINISSSSGVTFSRCLIKNNWNDSEYSPYLFSIDSISSNISLENSIIRDNRTRKFLNNQNKLRLLNNQFIGNAFD</sequence>